<accession>A0A2Z6AZS5</accession>
<evidence type="ECO:0000313" key="3">
    <source>
        <dbReference type="EMBL" id="BBD08718.1"/>
    </source>
</evidence>
<dbReference type="KEGG" id="dfl:DFE_1992"/>
<dbReference type="Gene3D" id="3.30.700.10">
    <property type="entry name" value="Glycoprotein, Type 4 Pilin"/>
    <property type="match status" value="1"/>
</dbReference>
<dbReference type="Gene3D" id="2.60.120.200">
    <property type="match status" value="1"/>
</dbReference>
<keyword evidence="2" id="KW-1133">Transmembrane helix</keyword>
<evidence type="ECO:0008006" key="5">
    <source>
        <dbReference type="Google" id="ProtNLM"/>
    </source>
</evidence>
<dbReference type="EMBL" id="AP017378">
    <property type="protein sequence ID" value="BBD08718.1"/>
    <property type="molecule type" value="Genomic_DNA"/>
</dbReference>
<feature type="region of interest" description="Disordered" evidence="1">
    <location>
        <begin position="401"/>
        <end position="432"/>
    </location>
</feature>
<protein>
    <recommendedName>
        <fullName evidence="5">Prepilin-type N-terminal cleavage/methylation domain-containing protein</fullName>
    </recommendedName>
</protein>
<organism evidence="3 4">
    <name type="scientific">Desulfovibrio ferrophilus</name>
    <dbReference type="NCBI Taxonomy" id="241368"/>
    <lineage>
        <taxon>Bacteria</taxon>
        <taxon>Pseudomonadati</taxon>
        <taxon>Thermodesulfobacteriota</taxon>
        <taxon>Desulfovibrionia</taxon>
        <taxon>Desulfovibrionales</taxon>
        <taxon>Desulfovibrionaceae</taxon>
        <taxon>Desulfovibrio</taxon>
    </lineage>
</organism>
<dbReference type="RefSeq" id="WP_126379054.1">
    <property type="nucleotide sequence ID" value="NZ_AP017378.1"/>
</dbReference>
<evidence type="ECO:0000256" key="1">
    <source>
        <dbReference type="SAM" id="MobiDB-lite"/>
    </source>
</evidence>
<keyword evidence="4" id="KW-1185">Reference proteome</keyword>
<proteinExistence type="predicted"/>
<dbReference type="AlphaFoldDB" id="A0A2Z6AZS5"/>
<dbReference type="OrthoDB" id="5446117at2"/>
<evidence type="ECO:0000313" key="4">
    <source>
        <dbReference type="Proteomes" id="UP000269883"/>
    </source>
</evidence>
<dbReference type="InterPro" id="IPR012902">
    <property type="entry name" value="N_methyl_site"/>
</dbReference>
<dbReference type="Proteomes" id="UP000269883">
    <property type="component" value="Chromosome"/>
</dbReference>
<dbReference type="NCBIfam" id="TIGR02532">
    <property type="entry name" value="IV_pilin_GFxxxE"/>
    <property type="match status" value="1"/>
</dbReference>
<name>A0A2Z6AZS5_9BACT</name>
<keyword evidence="2" id="KW-0472">Membrane</keyword>
<feature type="compositionally biased region" description="Polar residues" evidence="1">
    <location>
        <begin position="402"/>
        <end position="411"/>
    </location>
</feature>
<dbReference type="SUPFAM" id="SSF54523">
    <property type="entry name" value="Pili subunits"/>
    <property type="match status" value="1"/>
</dbReference>
<evidence type="ECO:0000256" key="2">
    <source>
        <dbReference type="SAM" id="Phobius"/>
    </source>
</evidence>
<sequence length="537" mass="56911">MKRQHGTTSKKSVGFGFTLIEMAIVLVIIGLMAGLVLPVVSDLIKREKSSATSAFLGKIKNEIIGFALINKRLPRALDGTDLGFRVSTDPYGNTIQYEVDTALSTDDLCTASASDNLTLRYTDSTGDTDYSNLGFIIYTAGRDRNNEMSVAANIVQAYDTRAWVTGVAGYDGSEFDDLFDYVSFNFLRNKICTNTASNSFTPPGSDVSFTNDITDFSGDSTGVTPYGSAGGAVTVDIETNTVELGGGDTATAFDGCVWYQGNEATGNCGSGAAPSNDPGVCEWQGGLRAYFAFLARDDNTDSDRGWGGGFTFAIINGANDADSCGAVPGNGAFLAYNGDNGTATSGTNLVPPKLATEFDFAQDASKQDPDYNHVSWIAWSENGGTGGDDNEHSVTVREPTPDTLNAQTIPDDTSAAVPPDTEPPFYGEGLGDPAWMEDGIEKKVRVEITRTANAGSDGYDYTLKTWVDCTDANCSDLTNTMAALAPGVTATIEHQFTTLDADLTWDDIRFGWTVGTGGGYDGATDVVVTDFGIKFLP</sequence>
<dbReference type="InterPro" id="IPR045584">
    <property type="entry name" value="Pilin-like"/>
</dbReference>
<feature type="transmembrane region" description="Helical" evidence="2">
    <location>
        <begin position="12"/>
        <end position="40"/>
    </location>
</feature>
<keyword evidence="2" id="KW-0812">Transmembrane</keyword>
<gene>
    <name evidence="3" type="ORF">DFE_1992</name>
</gene>
<reference evidence="3 4" key="1">
    <citation type="journal article" date="2018" name="Sci. Adv.">
        <title>Multi-heme cytochromes provide a pathway for survival in energy-limited environments.</title>
        <authorList>
            <person name="Deng X."/>
            <person name="Dohmae N."/>
            <person name="Nealson K.H."/>
            <person name="Hashimoto K."/>
            <person name="Okamoto A."/>
        </authorList>
    </citation>
    <scope>NUCLEOTIDE SEQUENCE [LARGE SCALE GENOMIC DNA]</scope>
    <source>
        <strain evidence="3 4">IS5</strain>
    </source>
</reference>